<evidence type="ECO:0000256" key="1">
    <source>
        <dbReference type="SAM" id="MobiDB-lite"/>
    </source>
</evidence>
<feature type="region of interest" description="Disordered" evidence="1">
    <location>
        <begin position="1"/>
        <end position="45"/>
    </location>
</feature>
<evidence type="ECO:0000313" key="3">
    <source>
        <dbReference type="Proteomes" id="UP001054837"/>
    </source>
</evidence>
<dbReference type="Proteomes" id="UP001054837">
    <property type="component" value="Unassembled WGS sequence"/>
</dbReference>
<proteinExistence type="predicted"/>
<name>A0AAV4UC55_9ARAC</name>
<accession>A0AAV4UC55</accession>
<reference evidence="2 3" key="1">
    <citation type="submission" date="2021-06" db="EMBL/GenBank/DDBJ databases">
        <title>Caerostris darwini draft genome.</title>
        <authorList>
            <person name="Kono N."/>
            <person name="Arakawa K."/>
        </authorList>
    </citation>
    <scope>NUCLEOTIDE SEQUENCE [LARGE SCALE GENOMIC DNA]</scope>
</reference>
<dbReference type="EMBL" id="BPLQ01011076">
    <property type="protein sequence ID" value="GIY55359.1"/>
    <property type="molecule type" value="Genomic_DNA"/>
</dbReference>
<dbReference type="AlphaFoldDB" id="A0AAV4UC55"/>
<sequence>MESALFPSLPASFAASRTPTNASLHGPPHSGENESGLRALPRGRRRGISIEVSRPGVRTGFVGHPPYKSLSSEDEQPSIPLEAMPTVRRGWFSLALLAVVGVAIAGRHHNQQSSIEKLLAAGLIAKALAKGGEEGGGGGGGGHHHYMPVHVPMHHHHGRDSGVAASTRHHHHVHHKYVPIPVKHHTNFIIAHHKVPVVKTRVVHVPVQQTKIVPIIVHKDQPSPMRHPGDYHPLASEDRKVRVTSLGTIRSNGTSPAKFHRTPSGRDRWIVVVKSKRRRARKS</sequence>
<protein>
    <submittedName>
        <fullName evidence="2">Uncharacterized protein</fullName>
    </submittedName>
</protein>
<evidence type="ECO:0000313" key="2">
    <source>
        <dbReference type="EMBL" id="GIY55359.1"/>
    </source>
</evidence>
<keyword evidence="3" id="KW-1185">Reference proteome</keyword>
<comment type="caution">
    <text evidence="2">The sequence shown here is derived from an EMBL/GenBank/DDBJ whole genome shotgun (WGS) entry which is preliminary data.</text>
</comment>
<organism evidence="2 3">
    <name type="scientific">Caerostris darwini</name>
    <dbReference type="NCBI Taxonomy" id="1538125"/>
    <lineage>
        <taxon>Eukaryota</taxon>
        <taxon>Metazoa</taxon>
        <taxon>Ecdysozoa</taxon>
        <taxon>Arthropoda</taxon>
        <taxon>Chelicerata</taxon>
        <taxon>Arachnida</taxon>
        <taxon>Araneae</taxon>
        <taxon>Araneomorphae</taxon>
        <taxon>Entelegynae</taxon>
        <taxon>Araneoidea</taxon>
        <taxon>Araneidae</taxon>
        <taxon>Caerostris</taxon>
    </lineage>
</organism>
<gene>
    <name evidence="2" type="primary">AVEN_118810_1</name>
    <name evidence="2" type="ORF">CDAR_65961</name>
</gene>